<evidence type="ECO:0008006" key="4">
    <source>
        <dbReference type="Google" id="ProtNLM"/>
    </source>
</evidence>
<reference evidence="2" key="1">
    <citation type="submission" date="2022-10" db="EMBL/GenBank/DDBJ databases">
        <authorList>
            <person name="Mo P."/>
        </authorList>
    </citation>
    <scope>NUCLEOTIDE SEQUENCE</scope>
    <source>
        <strain evidence="2">HUAS 13-4</strain>
    </source>
</reference>
<organism evidence="2 3">
    <name type="scientific">Streptomyces cynarae</name>
    <dbReference type="NCBI Taxonomy" id="2981134"/>
    <lineage>
        <taxon>Bacteria</taxon>
        <taxon>Bacillati</taxon>
        <taxon>Actinomycetota</taxon>
        <taxon>Actinomycetes</taxon>
        <taxon>Kitasatosporales</taxon>
        <taxon>Streptomycetaceae</taxon>
        <taxon>Streptomyces</taxon>
    </lineage>
</organism>
<dbReference type="EMBL" id="CP106793">
    <property type="protein sequence ID" value="UXY23283.1"/>
    <property type="molecule type" value="Genomic_DNA"/>
</dbReference>
<feature type="signal peptide" evidence="1">
    <location>
        <begin position="1"/>
        <end position="27"/>
    </location>
</feature>
<keyword evidence="1" id="KW-0732">Signal</keyword>
<dbReference type="Proteomes" id="UP001061298">
    <property type="component" value="Chromosome"/>
</dbReference>
<sequence>MRNHTLTKAVVLGAAASLAAVMGTASAAPATAPSAAHTAPRQSGRPVVVDCFWQPQVRPGAFVIACGDGNSLLSSVHWSQWGSRSAVGEAVNMVNDCKPYCAAGRFHSYPVTVRLDHPQPWKKRPQLEHYTRMTLTYTDGRPDGFGRVVTYPLWD</sequence>
<evidence type="ECO:0000313" key="2">
    <source>
        <dbReference type="EMBL" id="UXY23283.1"/>
    </source>
</evidence>
<accession>A0ABY6EA49</accession>
<keyword evidence="3" id="KW-1185">Reference proteome</keyword>
<proteinExistence type="predicted"/>
<evidence type="ECO:0000313" key="3">
    <source>
        <dbReference type="Proteomes" id="UP001061298"/>
    </source>
</evidence>
<dbReference type="RefSeq" id="WP_263233436.1">
    <property type="nucleotide sequence ID" value="NZ_CP106793.1"/>
</dbReference>
<feature type="chain" id="PRO_5046604601" description="Secreted protein" evidence="1">
    <location>
        <begin position="28"/>
        <end position="155"/>
    </location>
</feature>
<gene>
    <name evidence="2" type="ORF">N8I84_34740</name>
</gene>
<protein>
    <recommendedName>
        <fullName evidence="4">Secreted protein</fullName>
    </recommendedName>
</protein>
<evidence type="ECO:0000256" key="1">
    <source>
        <dbReference type="SAM" id="SignalP"/>
    </source>
</evidence>
<name>A0ABY6EA49_9ACTN</name>